<comment type="caution">
    <text evidence="2">The sequence shown here is derived from an EMBL/GenBank/DDBJ whole genome shotgun (WGS) entry which is preliminary data.</text>
</comment>
<keyword evidence="3" id="KW-1185">Reference proteome</keyword>
<feature type="coiled-coil region" evidence="1">
    <location>
        <begin position="367"/>
        <end position="448"/>
    </location>
</feature>
<proteinExistence type="predicted"/>
<dbReference type="AlphaFoldDB" id="A0A9K3WSX2"/>
<keyword evidence="1" id="KW-0175">Coiled coil</keyword>
<dbReference type="RefSeq" id="WP_213680392.1">
    <property type="nucleotide sequence ID" value="NZ_JALQCT010000006.1"/>
</dbReference>
<feature type="coiled-coil region" evidence="1">
    <location>
        <begin position="822"/>
        <end position="849"/>
    </location>
</feature>
<accession>A0A9K3WSX2</accession>
<evidence type="ECO:0000256" key="1">
    <source>
        <dbReference type="SAM" id="Coils"/>
    </source>
</evidence>
<protein>
    <submittedName>
        <fullName evidence="2">Uncharacterized protein</fullName>
    </submittedName>
</protein>
<name>A0A9K3WSX2_9MOLU</name>
<sequence>MHRKKFKNNNFNSLNNSLEPNYDPMVKCLINNIIILCHEIQQINLFNDNYMKDFLIFLPIYSAVPHTNLTPQFASNIPQLNIDYHYNVDNLKQQLSKKLENSRIITNNKEISLNQEFKKRKQQSILQKCNIITEYNINKDKLNDKYKMAFQKLNLLENELQQQQIEQNNLFTEKYSQFNQKYHKNISDIYDFFHQKIIILNQKIKQLKDILNYSIENMKNFYQNQIQHLQEENFQKNNYFSEEIKNYFNLLQKKIEMHNNIFDQFKSEFNKKYEIILQKRQKIWEEYVRGFFFITPMFSNSYSIMKNLMRDFFIYQKMYLMRLYDWRFQYMKFKFIYNCKLNIVEYNRQIFNKINNFKIDNLNLIKNKEQKLIHNNYLQKIDNLEMELTLLKIKKKYGLIQEEIIDEKNKQRLSYENLQKKFILIEKLNDIQYQKDILELQKQNQKRKCLLKMQLQMKKIPLKMKYDHEIFKNFQEIQKLKEQLYNLHYHKEYEINLKNIIYEQKKQNYLYKIEIPKIKIQDIIAKNNFIKQKNLINITLFNNYLNKQNQTHLKVLQKIKEQLNIFQSFYFEKINNDFTVINLQFIYQLNKIFVNKIIDEHFKYLYILKINLLNLKINRIKQKINLNQVILNFYNQNISFISVLMHKMKLKNLDKNTNFLVFFEKKMKIYETIGNFFKKKMKYLEYQQNKQQQLKKHITSQLKKQQNCFIQTNNLLQYQIFQLTCKLNSFSNTKFGYRILYSFYLNKIKNKWLSYYNHLELPRSFFVREYDVINSEISHIKKIQSDEDYFLLQEGEYIIDRISKVFFDITQVIRDDSLQDIIIKYQKQEKQIRNEINLYEKQNKSKLKEMKWQIDLIQDNLKDSLADIDKDFIIQKNKIKKKYDDKNKKINYECKNQLDLYQKHLKDQNYHSNLLKTQQQSERNKILFNHWCQNKEIIESNNQLLNQINRIKIYQKMQIQKILFFQKIRLIFLKILWWYKFYKNKQVLKTDYKKNLIILKQKMLIKFMRLYKKLIKIFGI</sequence>
<evidence type="ECO:0000313" key="2">
    <source>
        <dbReference type="EMBL" id="MDO8054697.1"/>
    </source>
</evidence>
<dbReference type="Proteomes" id="UP001170651">
    <property type="component" value="Unassembled WGS sequence"/>
</dbReference>
<gene>
    <name evidence="2" type="ORF">OC696_02345</name>
</gene>
<organism evidence="2 3">
    <name type="scientific">Candidatus Phytoplasma australasiaticum subsp. australasiaticum</name>
    <dbReference type="NCBI Taxonomy" id="2832407"/>
    <lineage>
        <taxon>Bacteria</taxon>
        <taxon>Bacillati</taxon>
        <taxon>Mycoplasmatota</taxon>
        <taxon>Mollicutes</taxon>
        <taxon>Acholeplasmatales</taxon>
        <taxon>Acholeplasmataceae</taxon>
        <taxon>Candidatus Phytoplasma</taxon>
        <taxon>16SrII (Peanut WB group)</taxon>
        <taxon>Candidatus Phytoplasma australasiaticum</taxon>
    </lineage>
</organism>
<reference evidence="2 3" key="1">
    <citation type="journal article" date="2023" name="Int. J. Syst. Evol. Microbiol.">
        <title>The observation of taxonomic boundaries for the 16SrII and 16SrXXV phytoplasmas using genome-based delimitation.</title>
        <authorList>
            <person name="Rodrigues Jardim B."/>
            <person name="Tran-Nguyen L.T.T."/>
            <person name="Gambley C."/>
            <person name="Al-Sadi A.M."/>
            <person name="Al-Subhi A.M."/>
            <person name="Foissac X."/>
            <person name="Salar P."/>
            <person name="Cai H."/>
            <person name="Yang J.Y."/>
            <person name="Davis R."/>
            <person name="Jones L."/>
            <person name="Rodoni B."/>
            <person name="Constable F.E."/>
        </authorList>
    </citation>
    <scope>NUCLEOTIDE SEQUENCE [LARGE SCALE GENOMIC DNA]</scope>
    <source>
        <strain evidence="2">BAWM-OMN-P26</strain>
    </source>
</reference>
<dbReference type="EMBL" id="JAOSIW010000022">
    <property type="protein sequence ID" value="MDO8054697.1"/>
    <property type="molecule type" value="Genomic_DNA"/>
</dbReference>
<evidence type="ECO:0000313" key="3">
    <source>
        <dbReference type="Proteomes" id="UP001170651"/>
    </source>
</evidence>
<feature type="coiled-coil region" evidence="1">
    <location>
        <begin position="139"/>
        <end position="173"/>
    </location>
</feature>